<dbReference type="Gene3D" id="3.50.50.60">
    <property type="entry name" value="FAD/NAD(P)-binding domain"/>
    <property type="match status" value="1"/>
</dbReference>
<dbReference type="PRINTS" id="PR00420">
    <property type="entry name" value="RNGMNOXGNASE"/>
</dbReference>
<name>A0A9W8NI91_9PEZI</name>
<dbReference type="PANTHER" id="PTHR47178">
    <property type="entry name" value="MONOOXYGENASE, FAD-BINDING"/>
    <property type="match status" value="1"/>
</dbReference>
<reference evidence="9" key="1">
    <citation type="submission" date="2022-07" db="EMBL/GenBank/DDBJ databases">
        <title>Genome Sequence of Xylaria arbuscula.</title>
        <authorList>
            <person name="Buettner E."/>
        </authorList>
    </citation>
    <scope>NUCLEOTIDE SEQUENCE</scope>
    <source>
        <strain evidence="9">VT107</strain>
    </source>
</reference>
<evidence type="ECO:0000256" key="5">
    <source>
        <dbReference type="ARBA" id="ARBA00023002"/>
    </source>
</evidence>
<evidence type="ECO:0000256" key="6">
    <source>
        <dbReference type="ARBA" id="ARBA00023033"/>
    </source>
</evidence>
<keyword evidence="10" id="KW-1185">Reference proteome</keyword>
<sequence>MALGSDKLHILIVGAGLAGLTVAQCLRKQGISFEIYDSDPDLITRHGYAIAVHSITEDLVSAVPSDMPPLRESADHLFPLKLEPQMRFYGREGQVVGVQNTPETPCLRLNRLLFRKWLATNIPIQFNKKLRSVEEGESGVTVYFEDGTSASGDMLVGADGVHSKVREHMLGRPNSETLNPIKGACVWGETRLSGAEMERQLSLGHSAYGIASKKINFFMFVGLNKVNQDLSGDFYWYICWDDDTSDRPDHWLQSASKSAKLEHVLKMTEPLEPRFREILLLTPTEGIVSEMPVFRDAVIPSLPSTGRVVAVGDAAHPMTPCKDNAMTRDALNIRLTSPTVRGEGGMHAIRDALNLGKVIERLRGSFPNGSQSALESYHQEILERGGRAVELSRNAHKHNQEANAAIVAWGSVATYIPEEKVSLEQCKP</sequence>
<comment type="caution">
    <text evidence="9">The sequence shown here is derived from an EMBL/GenBank/DDBJ whole genome shotgun (WGS) entry which is preliminary data.</text>
</comment>
<keyword evidence="4" id="KW-0274">FAD</keyword>
<protein>
    <recommendedName>
        <fullName evidence="8">FAD-binding domain-containing protein</fullName>
    </recommendedName>
</protein>
<dbReference type="EMBL" id="JANPWZ010000450">
    <property type="protein sequence ID" value="KAJ3576907.1"/>
    <property type="molecule type" value="Genomic_DNA"/>
</dbReference>
<gene>
    <name evidence="9" type="ORF">NPX13_g3561</name>
</gene>
<feature type="signal peptide" evidence="7">
    <location>
        <begin position="1"/>
        <end position="23"/>
    </location>
</feature>
<dbReference type="GO" id="GO:0004497">
    <property type="term" value="F:monooxygenase activity"/>
    <property type="evidence" value="ECO:0007669"/>
    <property type="project" value="UniProtKB-KW"/>
</dbReference>
<dbReference type="PANTHER" id="PTHR47178:SF6">
    <property type="entry name" value="FAD-BINDING DOMAIN-CONTAINING PROTEIN"/>
    <property type="match status" value="1"/>
</dbReference>
<accession>A0A9W8NI91</accession>
<evidence type="ECO:0000256" key="4">
    <source>
        <dbReference type="ARBA" id="ARBA00022827"/>
    </source>
</evidence>
<comment type="cofactor">
    <cofactor evidence="1">
        <name>FAD</name>
        <dbReference type="ChEBI" id="CHEBI:57692"/>
    </cofactor>
</comment>
<keyword evidence="7" id="KW-0732">Signal</keyword>
<dbReference type="GO" id="GO:0071949">
    <property type="term" value="F:FAD binding"/>
    <property type="evidence" value="ECO:0007669"/>
    <property type="project" value="InterPro"/>
</dbReference>
<organism evidence="9 10">
    <name type="scientific">Xylaria arbuscula</name>
    <dbReference type="NCBI Taxonomy" id="114810"/>
    <lineage>
        <taxon>Eukaryota</taxon>
        <taxon>Fungi</taxon>
        <taxon>Dikarya</taxon>
        <taxon>Ascomycota</taxon>
        <taxon>Pezizomycotina</taxon>
        <taxon>Sordariomycetes</taxon>
        <taxon>Xylariomycetidae</taxon>
        <taxon>Xylariales</taxon>
        <taxon>Xylariaceae</taxon>
        <taxon>Xylaria</taxon>
    </lineage>
</organism>
<comment type="pathway">
    <text evidence="2">Secondary metabolite biosynthesis.</text>
</comment>
<dbReference type="Proteomes" id="UP001148614">
    <property type="component" value="Unassembled WGS sequence"/>
</dbReference>
<dbReference type="InterPro" id="IPR036188">
    <property type="entry name" value="FAD/NAD-bd_sf"/>
</dbReference>
<keyword evidence="3" id="KW-0285">Flavoprotein</keyword>
<evidence type="ECO:0000259" key="8">
    <source>
        <dbReference type="Pfam" id="PF01494"/>
    </source>
</evidence>
<feature type="chain" id="PRO_5040946455" description="FAD-binding domain-containing protein" evidence="7">
    <location>
        <begin position="24"/>
        <end position="428"/>
    </location>
</feature>
<evidence type="ECO:0000256" key="1">
    <source>
        <dbReference type="ARBA" id="ARBA00001974"/>
    </source>
</evidence>
<keyword evidence="6" id="KW-0503">Monooxygenase</keyword>
<keyword evidence="5" id="KW-0560">Oxidoreductase</keyword>
<dbReference type="SUPFAM" id="SSF51905">
    <property type="entry name" value="FAD/NAD(P)-binding domain"/>
    <property type="match status" value="1"/>
</dbReference>
<dbReference type="Pfam" id="PF01494">
    <property type="entry name" value="FAD_binding_3"/>
    <property type="match status" value="1"/>
</dbReference>
<feature type="domain" description="FAD-binding" evidence="8">
    <location>
        <begin position="9"/>
        <end position="321"/>
    </location>
</feature>
<evidence type="ECO:0000256" key="7">
    <source>
        <dbReference type="SAM" id="SignalP"/>
    </source>
</evidence>
<evidence type="ECO:0000256" key="2">
    <source>
        <dbReference type="ARBA" id="ARBA00005179"/>
    </source>
</evidence>
<dbReference type="InterPro" id="IPR002938">
    <property type="entry name" value="FAD-bd"/>
</dbReference>
<evidence type="ECO:0000313" key="10">
    <source>
        <dbReference type="Proteomes" id="UP001148614"/>
    </source>
</evidence>
<dbReference type="AlphaFoldDB" id="A0A9W8NI91"/>
<evidence type="ECO:0000256" key="3">
    <source>
        <dbReference type="ARBA" id="ARBA00022630"/>
    </source>
</evidence>
<evidence type="ECO:0000313" key="9">
    <source>
        <dbReference type="EMBL" id="KAJ3576907.1"/>
    </source>
</evidence>
<dbReference type="VEuPathDB" id="FungiDB:F4678DRAFT_80364"/>
<proteinExistence type="predicted"/>